<evidence type="ECO:0000313" key="1">
    <source>
        <dbReference type="EMBL" id="RYN47138.1"/>
    </source>
</evidence>
<reference evidence="2" key="1">
    <citation type="journal article" date="2019" name="bioRxiv">
        <title>Genomics, evolutionary history and diagnostics of the Alternaria alternata species group including apple and Asian pear pathotypes.</title>
        <authorList>
            <person name="Armitage A.D."/>
            <person name="Cockerton H.M."/>
            <person name="Sreenivasaprasad S."/>
            <person name="Woodhall J.W."/>
            <person name="Lane C.R."/>
            <person name="Harrison R.J."/>
            <person name="Clarkson J.P."/>
        </authorList>
    </citation>
    <scope>NUCLEOTIDE SEQUENCE [LARGE SCALE GENOMIC DNA]</scope>
    <source>
        <strain evidence="2">FERA 1082</strain>
    </source>
</reference>
<sequence length="54" mass="6478">MVQLVISDRYHSREGLLKFLKERFGAHINFNIIETDDGHFKFEAPENLTKEEWK</sequence>
<gene>
    <name evidence="1" type="ORF">AA0114_g7936</name>
</gene>
<dbReference type="Proteomes" id="UP000292402">
    <property type="component" value="Unassembled WGS sequence"/>
</dbReference>
<accession>A0A4V1WMC4</accession>
<organism evidence="1 2">
    <name type="scientific">Alternaria tenuissima</name>
    <dbReference type="NCBI Taxonomy" id="119927"/>
    <lineage>
        <taxon>Eukaryota</taxon>
        <taxon>Fungi</taxon>
        <taxon>Dikarya</taxon>
        <taxon>Ascomycota</taxon>
        <taxon>Pezizomycotina</taxon>
        <taxon>Dothideomycetes</taxon>
        <taxon>Pleosporomycetidae</taxon>
        <taxon>Pleosporales</taxon>
        <taxon>Pleosporineae</taxon>
        <taxon>Pleosporaceae</taxon>
        <taxon>Alternaria</taxon>
        <taxon>Alternaria sect. Alternaria</taxon>
        <taxon>Alternaria alternata complex</taxon>
    </lineage>
</organism>
<comment type="caution">
    <text evidence="1">The sequence shown here is derived from an EMBL/GenBank/DDBJ whole genome shotgun (WGS) entry which is preliminary data.</text>
</comment>
<dbReference type="AlphaFoldDB" id="A0A4V1WMC4"/>
<evidence type="ECO:0000313" key="2">
    <source>
        <dbReference type="Proteomes" id="UP000292402"/>
    </source>
</evidence>
<dbReference type="EMBL" id="PDXA01000027">
    <property type="protein sequence ID" value="RYN47138.1"/>
    <property type="molecule type" value="Genomic_DNA"/>
</dbReference>
<protein>
    <submittedName>
        <fullName evidence="1">Uncharacterized protein</fullName>
    </submittedName>
</protein>
<name>A0A4V1WMC4_9PLEO</name>
<proteinExistence type="predicted"/>